<dbReference type="InterPro" id="IPR009711">
    <property type="entry name" value="UPF0473"/>
</dbReference>
<sequence>MSIDNNQEYEAELITLIDDEGTEHEFEIIDELENDDGYFMALVPTLRDAQSEVADADEYYIFEVVEDENGEEQLCEIEDDDLLDKLAEIFETRYAQAMEEEEE</sequence>
<name>A0AAE3AM37_9FIRM</name>
<dbReference type="RefSeq" id="WP_176820774.1">
    <property type="nucleotide sequence ID" value="NZ_JAJEQC010000004.1"/>
</dbReference>
<keyword evidence="2" id="KW-1185">Reference proteome</keyword>
<dbReference type="Proteomes" id="UP001199424">
    <property type="component" value="Unassembled WGS sequence"/>
</dbReference>
<proteinExistence type="predicted"/>
<comment type="caution">
    <text evidence="1">The sequence shown here is derived from an EMBL/GenBank/DDBJ whole genome shotgun (WGS) entry which is preliminary data.</text>
</comment>
<gene>
    <name evidence="1" type="ORF">LKD31_05885</name>
</gene>
<dbReference type="EMBL" id="JAJEQC010000004">
    <property type="protein sequence ID" value="MCC2136543.1"/>
    <property type="molecule type" value="Genomic_DNA"/>
</dbReference>
<dbReference type="AlphaFoldDB" id="A0AAE3AM37"/>
<evidence type="ECO:0000313" key="2">
    <source>
        <dbReference type="Proteomes" id="UP001199424"/>
    </source>
</evidence>
<evidence type="ECO:0000313" key="1">
    <source>
        <dbReference type="EMBL" id="MCC2136543.1"/>
    </source>
</evidence>
<dbReference type="Pfam" id="PF06949">
    <property type="entry name" value="DUF1292"/>
    <property type="match status" value="1"/>
</dbReference>
<organism evidence="1 2">
    <name type="scientific">Hominenteromicrobium mulieris</name>
    <dbReference type="NCBI Taxonomy" id="2885357"/>
    <lineage>
        <taxon>Bacteria</taxon>
        <taxon>Bacillati</taxon>
        <taxon>Bacillota</taxon>
        <taxon>Clostridia</taxon>
        <taxon>Eubacteriales</taxon>
        <taxon>Oscillospiraceae</taxon>
        <taxon>Hominenteromicrobium</taxon>
    </lineage>
</organism>
<protein>
    <submittedName>
        <fullName evidence="1">DUF1292 domain-containing protein</fullName>
    </submittedName>
</protein>
<accession>A0AAE3AM37</accession>
<reference evidence="1" key="1">
    <citation type="submission" date="2021-10" db="EMBL/GenBank/DDBJ databases">
        <title>Anaerobic single-cell dispensing facilitates the cultivation of human gut bacteria.</title>
        <authorList>
            <person name="Afrizal A."/>
        </authorList>
    </citation>
    <scope>NUCLEOTIDE SEQUENCE</scope>
    <source>
        <strain evidence="1">CLA-AA-H250</strain>
    </source>
</reference>